<accession>A0A2T7EXG7</accession>
<dbReference type="Gene3D" id="1.20.1280.50">
    <property type="match status" value="1"/>
</dbReference>
<feature type="compositionally biased region" description="Low complexity" evidence="1">
    <location>
        <begin position="170"/>
        <end position="188"/>
    </location>
</feature>
<dbReference type="PANTHER" id="PTHR35546">
    <property type="entry name" value="F-BOX PROTEIN INTERACTION DOMAIN PROTEIN-RELATED"/>
    <property type="match status" value="1"/>
</dbReference>
<evidence type="ECO:0000259" key="2">
    <source>
        <dbReference type="PROSITE" id="PS50181"/>
    </source>
</evidence>
<feature type="region of interest" description="Disordered" evidence="1">
    <location>
        <begin position="208"/>
        <end position="293"/>
    </location>
</feature>
<dbReference type="InterPro" id="IPR001810">
    <property type="entry name" value="F-box_dom"/>
</dbReference>
<evidence type="ECO:0000313" key="3">
    <source>
        <dbReference type="EMBL" id="PUZ72520.1"/>
    </source>
</evidence>
<organism evidence="3 4">
    <name type="scientific">Panicum hallii var. hallii</name>
    <dbReference type="NCBI Taxonomy" id="1504633"/>
    <lineage>
        <taxon>Eukaryota</taxon>
        <taxon>Viridiplantae</taxon>
        <taxon>Streptophyta</taxon>
        <taxon>Embryophyta</taxon>
        <taxon>Tracheophyta</taxon>
        <taxon>Spermatophyta</taxon>
        <taxon>Magnoliopsida</taxon>
        <taxon>Liliopsida</taxon>
        <taxon>Poales</taxon>
        <taxon>Poaceae</taxon>
        <taxon>PACMAD clade</taxon>
        <taxon>Panicoideae</taxon>
        <taxon>Panicodae</taxon>
        <taxon>Paniceae</taxon>
        <taxon>Panicinae</taxon>
        <taxon>Panicum</taxon>
        <taxon>Panicum sect. Panicum</taxon>
    </lineage>
</organism>
<feature type="domain" description="F-box" evidence="2">
    <location>
        <begin position="91"/>
        <end position="140"/>
    </location>
</feature>
<sequence length="293" mass="32676">MRRLFFARRRGAPRGCSIIFIPVRQSEWESDYYTLTSLNPFSSLRSNSSFYQNMATFRLNLPPCCDSSGLLFDLPDVKIPLLDLGMADATERRVAYLPDDLVVEILSRLPAKSLCRFRCVSKSWRALMSDPAQRHRFAHTATCFFFCRETTPASRPGASSPPTETVACLRSTRPSPSCRPRAARRSSCSTPATGFSSCAAHRAPVALAPPYNPRRRWPSTPCATRPPESGSPCPSRASSPDSTTSTRGRARRRWASTHPSPRISTSSSSRRRRTATITTSVRWRSTRRSPARG</sequence>
<keyword evidence="4" id="KW-1185">Reference proteome</keyword>
<dbReference type="PANTHER" id="PTHR35546:SF80">
    <property type="entry name" value="F-BOX DOMAIN CONTAINING PROTEIN EXPRESSED"/>
    <property type="match status" value="1"/>
</dbReference>
<feature type="compositionally biased region" description="Basic residues" evidence="1">
    <location>
        <begin position="284"/>
        <end position="293"/>
    </location>
</feature>
<evidence type="ECO:0000313" key="4">
    <source>
        <dbReference type="Proteomes" id="UP000244336"/>
    </source>
</evidence>
<dbReference type="Proteomes" id="UP000244336">
    <property type="component" value="Chromosome 2"/>
</dbReference>
<dbReference type="Gramene" id="PUZ72520">
    <property type="protein sequence ID" value="PUZ72520"/>
    <property type="gene ID" value="GQ55_2G400200"/>
</dbReference>
<dbReference type="STRING" id="1504633.A0A2T7EXG7"/>
<dbReference type="SUPFAM" id="SSF81383">
    <property type="entry name" value="F-box domain"/>
    <property type="match status" value="1"/>
</dbReference>
<dbReference type="InterPro" id="IPR036047">
    <property type="entry name" value="F-box-like_dom_sf"/>
</dbReference>
<proteinExistence type="predicted"/>
<dbReference type="AlphaFoldDB" id="A0A2T7EXG7"/>
<dbReference type="PROSITE" id="PS50181">
    <property type="entry name" value="FBOX"/>
    <property type="match status" value="1"/>
</dbReference>
<evidence type="ECO:0000256" key="1">
    <source>
        <dbReference type="SAM" id="MobiDB-lite"/>
    </source>
</evidence>
<gene>
    <name evidence="3" type="ORF">GQ55_2G400200</name>
</gene>
<dbReference type="InterPro" id="IPR055290">
    <property type="entry name" value="At3g26010-like"/>
</dbReference>
<dbReference type="Pfam" id="PF00646">
    <property type="entry name" value="F-box"/>
    <property type="match status" value="1"/>
</dbReference>
<reference evidence="3 4" key="1">
    <citation type="submission" date="2018-04" db="EMBL/GenBank/DDBJ databases">
        <title>WGS assembly of Panicum hallii var. hallii HAL2.</title>
        <authorList>
            <person name="Lovell J."/>
            <person name="Jenkins J."/>
            <person name="Lowry D."/>
            <person name="Mamidi S."/>
            <person name="Sreedasyam A."/>
            <person name="Weng X."/>
            <person name="Barry K."/>
            <person name="Bonette J."/>
            <person name="Campitelli B."/>
            <person name="Daum C."/>
            <person name="Gordon S."/>
            <person name="Gould B."/>
            <person name="Lipzen A."/>
            <person name="MacQueen A."/>
            <person name="Palacio-Mejia J."/>
            <person name="Plott C."/>
            <person name="Shakirov E."/>
            <person name="Shu S."/>
            <person name="Yoshinaga Y."/>
            <person name="Zane M."/>
            <person name="Rokhsar D."/>
            <person name="Grimwood J."/>
            <person name="Schmutz J."/>
            <person name="Juenger T."/>
        </authorList>
    </citation>
    <scope>NUCLEOTIDE SEQUENCE [LARGE SCALE GENOMIC DNA]</scope>
    <source>
        <strain evidence="4">cv. HAL2</strain>
    </source>
</reference>
<protein>
    <recommendedName>
        <fullName evidence="2">F-box domain-containing protein</fullName>
    </recommendedName>
</protein>
<dbReference type="SMART" id="SM00256">
    <property type="entry name" value="FBOX"/>
    <property type="match status" value="1"/>
</dbReference>
<name>A0A2T7EXG7_9POAL</name>
<dbReference type="EMBL" id="CM009750">
    <property type="protein sequence ID" value="PUZ72520.1"/>
    <property type="molecule type" value="Genomic_DNA"/>
</dbReference>
<feature type="compositionally biased region" description="Low complexity" evidence="1">
    <location>
        <begin position="256"/>
        <end position="268"/>
    </location>
</feature>
<dbReference type="CDD" id="cd22157">
    <property type="entry name" value="F-box_AtFBW1-like"/>
    <property type="match status" value="1"/>
</dbReference>
<feature type="region of interest" description="Disordered" evidence="1">
    <location>
        <begin position="152"/>
        <end position="188"/>
    </location>
</feature>
<dbReference type="OrthoDB" id="674743at2759"/>